<feature type="region of interest" description="Disordered" evidence="1">
    <location>
        <begin position="76"/>
        <end position="100"/>
    </location>
</feature>
<gene>
    <name evidence="2" type="ORF">Pro02_73600</name>
</gene>
<protein>
    <submittedName>
        <fullName evidence="2">Uncharacterized protein</fullName>
    </submittedName>
</protein>
<reference evidence="2" key="1">
    <citation type="submission" date="2021-01" db="EMBL/GenBank/DDBJ databases">
        <title>Whole genome shotgun sequence of Planobispora rosea NBRC 15558.</title>
        <authorList>
            <person name="Komaki H."/>
            <person name="Tamura T."/>
        </authorList>
    </citation>
    <scope>NUCLEOTIDE SEQUENCE</scope>
    <source>
        <strain evidence="2">NBRC 15558</strain>
    </source>
</reference>
<dbReference type="EMBL" id="BOOI01000095">
    <property type="protein sequence ID" value="GIH88952.1"/>
    <property type="molecule type" value="Genomic_DNA"/>
</dbReference>
<comment type="caution">
    <text evidence="2">The sequence shown here is derived from an EMBL/GenBank/DDBJ whole genome shotgun (WGS) entry which is preliminary data.</text>
</comment>
<dbReference type="AlphaFoldDB" id="A0A8J3WHQ4"/>
<name>A0A8J3WHQ4_PLARO</name>
<accession>A0A8J3WHQ4</accession>
<evidence type="ECO:0000313" key="3">
    <source>
        <dbReference type="Proteomes" id="UP000655044"/>
    </source>
</evidence>
<evidence type="ECO:0000256" key="1">
    <source>
        <dbReference type="SAM" id="MobiDB-lite"/>
    </source>
</evidence>
<evidence type="ECO:0000313" key="2">
    <source>
        <dbReference type="EMBL" id="GIH88952.1"/>
    </source>
</evidence>
<keyword evidence="3" id="KW-1185">Reference proteome</keyword>
<dbReference type="RefSeq" id="WP_141703965.1">
    <property type="nucleotide sequence ID" value="NZ_BMQP01000064.1"/>
</dbReference>
<sequence length="100" mass="10726">MNHLPLGKAPQPRPHHVRPLVRRTRNGVVFLCPYGHLVEFVAAADWTGSQVEANAADPGYTVVCHGARQQELWIAPGDSARTPATPSSPLHADAKAPSCT</sequence>
<dbReference type="Proteomes" id="UP000655044">
    <property type="component" value="Unassembled WGS sequence"/>
</dbReference>
<dbReference type="OrthoDB" id="10004214at2"/>
<proteinExistence type="predicted"/>
<organism evidence="2 3">
    <name type="scientific">Planobispora rosea</name>
    <dbReference type="NCBI Taxonomy" id="35762"/>
    <lineage>
        <taxon>Bacteria</taxon>
        <taxon>Bacillati</taxon>
        <taxon>Actinomycetota</taxon>
        <taxon>Actinomycetes</taxon>
        <taxon>Streptosporangiales</taxon>
        <taxon>Streptosporangiaceae</taxon>
        <taxon>Planobispora</taxon>
    </lineage>
</organism>